<protein>
    <submittedName>
        <fullName evidence="2">Intracellular multiplication protein IcmV</fullName>
    </submittedName>
</protein>
<accession>A0A6F8T9J2</accession>
<evidence type="ECO:0000256" key="1">
    <source>
        <dbReference type="SAM" id="Phobius"/>
    </source>
</evidence>
<name>A0A6F8T9J2_9GAMM</name>
<reference evidence="2" key="1">
    <citation type="journal article" date="2020" name="Microbiol. Resour. Announc.">
        <title>Complete Genome Sequence of Novel Psychrotolerant Legionella Strain TUM19329, Isolated from Antarctic Lake Sediment.</title>
        <authorList>
            <person name="Shimada S."/>
            <person name="Nakai R."/>
            <person name="Aoki K."/>
            <person name="Shimoeda N."/>
            <person name="Ohno G."/>
            <person name="Miyazaki Y."/>
            <person name="Kudoh S."/>
            <person name="Imura S."/>
            <person name="Watanabe K."/>
            <person name="Ishii Y."/>
            <person name="Tateda K."/>
        </authorList>
    </citation>
    <scope>NUCLEOTIDE SEQUENCE [LARGE SCALE GENOMIC DNA]</scope>
    <source>
        <strain evidence="2">TUM19329</strain>
    </source>
</reference>
<dbReference type="KEGG" id="lant:TUM19329_31480"/>
<dbReference type="EMBL" id="AP022839">
    <property type="protein sequence ID" value="BCA96787.1"/>
    <property type="molecule type" value="Genomic_DNA"/>
</dbReference>
<dbReference type="Proteomes" id="UP000502894">
    <property type="component" value="Chromosome"/>
</dbReference>
<feature type="transmembrane region" description="Helical" evidence="1">
    <location>
        <begin position="78"/>
        <end position="98"/>
    </location>
</feature>
<organism evidence="2 3">
    <name type="scientific">Legionella antarctica</name>
    <dbReference type="NCBI Taxonomy" id="2708020"/>
    <lineage>
        <taxon>Bacteria</taxon>
        <taxon>Pseudomonadati</taxon>
        <taxon>Pseudomonadota</taxon>
        <taxon>Gammaproteobacteria</taxon>
        <taxon>Legionellales</taxon>
        <taxon>Legionellaceae</taxon>
        <taxon>Legionella</taxon>
    </lineage>
</organism>
<evidence type="ECO:0000313" key="2">
    <source>
        <dbReference type="EMBL" id="BCA96787.1"/>
    </source>
</evidence>
<dbReference type="NCBIfam" id="NF038219">
    <property type="entry name" value="IcmV_IVB"/>
    <property type="match status" value="1"/>
</dbReference>
<dbReference type="AlphaFoldDB" id="A0A6F8T9J2"/>
<gene>
    <name evidence="2" type="primary">icmV</name>
    <name evidence="2" type="ORF">TUM19329_31480</name>
</gene>
<proteinExistence type="predicted"/>
<keyword evidence="1" id="KW-0472">Membrane</keyword>
<sequence>MKKKSGSRIVRVFSRIINIRTWFDWDRTKAFTIALKNSIKSFFVPDQITTVESFESAQSKMHLSDADLLLKQKALFRLSMVMLTAAVLILGYSGYHLFYGSYKAFFISLSVTSIALVLAFRYHFWYFQIKNRKLGCTFKEWYRQGLLGEKE</sequence>
<dbReference type="RefSeq" id="WP_173238019.1">
    <property type="nucleotide sequence ID" value="NZ_AP022839.1"/>
</dbReference>
<keyword evidence="1" id="KW-1133">Transmembrane helix</keyword>
<keyword evidence="3" id="KW-1185">Reference proteome</keyword>
<feature type="transmembrane region" description="Helical" evidence="1">
    <location>
        <begin position="104"/>
        <end position="124"/>
    </location>
</feature>
<keyword evidence="1" id="KW-0812">Transmembrane</keyword>
<evidence type="ECO:0000313" key="3">
    <source>
        <dbReference type="Proteomes" id="UP000502894"/>
    </source>
</evidence>